<dbReference type="AlphaFoldDB" id="A0A7T3REI9"/>
<evidence type="ECO:0000313" key="2">
    <source>
        <dbReference type="EMBL" id="QQA01649.1"/>
    </source>
</evidence>
<dbReference type="EMBL" id="CP064936">
    <property type="protein sequence ID" value="QQA01649.1"/>
    <property type="molecule type" value="Genomic_DNA"/>
</dbReference>
<dbReference type="RefSeq" id="WP_198443189.1">
    <property type="nucleotide sequence ID" value="NZ_CBCSHE010000011.1"/>
</dbReference>
<dbReference type="KEGG" id="tper:IWA51_03295"/>
<accession>A0A7T3REI9</accession>
<feature type="chain" id="PRO_5032355025" evidence="1">
    <location>
        <begin position="21"/>
        <end position="125"/>
    </location>
</feature>
<proteinExistence type="predicted"/>
<gene>
    <name evidence="2" type="ORF">IWA51_03295</name>
</gene>
<name>A0A7T3REI9_9SPIR</name>
<evidence type="ECO:0000256" key="1">
    <source>
        <dbReference type="SAM" id="SignalP"/>
    </source>
</evidence>
<organism evidence="2 3">
    <name type="scientific">Treponema peruense</name>
    <dbReference type="NCBI Taxonomy" id="2787628"/>
    <lineage>
        <taxon>Bacteria</taxon>
        <taxon>Pseudomonadati</taxon>
        <taxon>Spirochaetota</taxon>
        <taxon>Spirochaetia</taxon>
        <taxon>Spirochaetales</taxon>
        <taxon>Treponemataceae</taxon>
        <taxon>Treponema</taxon>
    </lineage>
</organism>
<keyword evidence="1" id="KW-0732">Signal</keyword>
<keyword evidence="3" id="KW-1185">Reference proteome</keyword>
<protein>
    <submittedName>
        <fullName evidence="2">Uncharacterized protein</fullName>
    </submittedName>
</protein>
<reference evidence="2 3" key="1">
    <citation type="submission" date="2020-11" db="EMBL/GenBank/DDBJ databases">
        <title>Treponema Peruensis nv. sp., first commensal Treponema isolated from human feces.</title>
        <authorList>
            <person name="Belkhou C."/>
            <person name="Raes J."/>
        </authorList>
    </citation>
    <scope>NUCLEOTIDE SEQUENCE [LARGE SCALE GENOMIC DNA]</scope>
    <source>
        <strain evidence="2 3">RCC2812</strain>
    </source>
</reference>
<sequence length="125" mass="13718">MKKIMAVVLAAVLGTAGAFAFDLGDINGTWRDAKWDADWTFSADGKIVLTKASSGESVFTFTDANVQNFKLNAGASGVSVSFDCSETERSYKFTKPLTLNADLDMHIDPEWTSEDYDTSIKFQKK</sequence>
<evidence type="ECO:0000313" key="3">
    <source>
        <dbReference type="Proteomes" id="UP000595224"/>
    </source>
</evidence>
<feature type="signal peptide" evidence="1">
    <location>
        <begin position="1"/>
        <end position="20"/>
    </location>
</feature>
<dbReference type="Proteomes" id="UP000595224">
    <property type="component" value="Chromosome"/>
</dbReference>